<comment type="similarity">
    <text evidence="2">Belongs to the RecX family.</text>
</comment>
<reference evidence="7 8" key="1">
    <citation type="submission" date="2019-05" db="EMBL/GenBank/DDBJ databases">
        <title>Thiomicrorhabdus sediminis sp. nov, a novel sulfur-oxidizing bacterium isolated from coastal sediment.</title>
        <authorList>
            <person name="Liu X."/>
        </authorList>
    </citation>
    <scope>NUCLEOTIDE SEQUENCE [LARGE SCALE GENOMIC DNA]</scope>
    <source>
        <strain evidence="7 8">G1</strain>
    </source>
</reference>
<dbReference type="Proteomes" id="UP000304864">
    <property type="component" value="Chromosome"/>
</dbReference>
<accession>A0A4P9K645</accession>
<dbReference type="InterPro" id="IPR053925">
    <property type="entry name" value="RecX_HTH_3rd"/>
</dbReference>
<evidence type="ECO:0000259" key="5">
    <source>
        <dbReference type="Pfam" id="PF02631"/>
    </source>
</evidence>
<dbReference type="OrthoDB" id="7066780at2"/>
<evidence type="ECO:0000313" key="7">
    <source>
        <dbReference type="EMBL" id="QCU89727.1"/>
    </source>
</evidence>
<protein>
    <recommendedName>
        <fullName evidence="3">Regulatory protein RecX</fullName>
    </recommendedName>
</protein>
<name>A0A4P9K645_9GAMM</name>
<evidence type="ECO:0000256" key="1">
    <source>
        <dbReference type="ARBA" id="ARBA00004496"/>
    </source>
</evidence>
<evidence type="ECO:0000313" key="8">
    <source>
        <dbReference type="Proteomes" id="UP000304864"/>
    </source>
</evidence>
<dbReference type="PANTHER" id="PTHR33602">
    <property type="entry name" value="REGULATORY PROTEIN RECX FAMILY PROTEIN"/>
    <property type="match status" value="1"/>
</dbReference>
<dbReference type="Pfam" id="PF21981">
    <property type="entry name" value="RecX_HTH3"/>
    <property type="match status" value="1"/>
</dbReference>
<dbReference type="InterPro" id="IPR053924">
    <property type="entry name" value="RecX_HTH_2nd"/>
</dbReference>
<proteinExistence type="inferred from homology"/>
<keyword evidence="8" id="KW-1185">Reference proteome</keyword>
<evidence type="ECO:0000259" key="6">
    <source>
        <dbReference type="Pfam" id="PF21981"/>
    </source>
</evidence>
<feature type="domain" description="RecX second three-helical" evidence="5">
    <location>
        <begin position="104"/>
        <end position="142"/>
    </location>
</feature>
<dbReference type="KEGG" id="thig:FE785_03260"/>
<dbReference type="Gene3D" id="1.10.10.10">
    <property type="entry name" value="Winged helix-like DNA-binding domain superfamily/Winged helix DNA-binding domain"/>
    <property type="match status" value="3"/>
</dbReference>
<keyword evidence="4" id="KW-0963">Cytoplasm</keyword>
<sequence length="197" mass="22356">MKDAEAFLKQLNNQVEDTAGSQDLDNQDEADQGLLASELAYQVEAKAVALLAMREHGGRELRQKLRQKFPESVELLQQYDVQCGDVERIIGLVLEKCRVNNWQSDQRYVEQAVQSYLGKGHGPMKIAQKLKQTCADSGLIDAELDLGDEEWLMQARAVLEKKYGDTVKPSSRNEQGRRMRFLQSRGFPPGLIWKAFD</sequence>
<dbReference type="GO" id="GO:0005737">
    <property type="term" value="C:cytoplasm"/>
    <property type="evidence" value="ECO:0007669"/>
    <property type="project" value="UniProtKB-SubCell"/>
</dbReference>
<dbReference type="RefSeq" id="WP_138564372.1">
    <property type="nucleotide sequence ID" value="NZ_CP040602.1"/>
</dbReference>
<dbReference type="InterPro" id="IPR036388">
    <property type="entry name" value="WH-like_DNA-bd_sf"/>
</dbReference>
<evidence type="ECO:0000256" key="2">
    <source>
        <dbReference type="ARBA" id="ARBA00009695"/>
    </source>
</evidence>
<dbReference type="InterPro" id="IPR003783">
    <property type="entry name" value="Regulatory_RecX"/>
</dbReference>
<dbReference type="AlphaFoldDB" id="A0A4P9K645"/>
<dbReference type="PANTHER" id="PTHR33602:SF1">
    <property type="entry name" value="REGULATORY PROTEIN RECX FAMILY PROTEIN"/>
    <property type="match status" value="1"/>
</dbReference>
<feature type="domain" description="RecX third three-helical" evidence="6">
    <location>
        <begin position="148"/>
        <end position="195"/>
    </location>
</feature>
<comment type="subcellular location">
    <subcellularLocation>
        <location evidence="1">Cytoplasm</location>
    </subcellularLocation>
</comment>
<dbReference type="GO" id="GO:0006282">
    <property type="term" value="P:regulation of DNA repair"/>
    <property type="evidence" value="ECO:0007669"/>
    <property type="project" value="InterPro"/>
</dbReference>
<gene>
    <name evidence="7" type="ORF">FE785_03260</name>
</gene>
<evidence type="ECO:0000256" key="4">
    <source>
        <dbReference type="ARBA" id="ARBA00022490"/>
    </source>
</evidence>
<organism evidence="7 8">
    <name type="scientific">Thiomicrorhabdus sediminis</name>
    <dbReference type="NCBI Taxonomy" id="2580412"/>
    <lineage>
        <taxon>Bacteria</taxon>
        <taxon>Pseudomonadati</taxon>
        <taxon>Pseudomonadota</taxon>
        <taxon>Gammaproteobacteria</taxon>
        <taxon>Thiotrichales</taxon>
        <taxon>Piscirickettsiaceae</taxon>
        <taxon>Thiomicrorhabdus</taxon>
    </lineage>
</organism>
<dbReference type="EMBL" id="CP040602">
    <property type="protein sequence ID" value="QCU89727.1"/>
    <property type="molecule type" value="Genomic_DNA"/>
</dbReference>
<evidence type="ECO:0000256" key="3">
    <source>
        <dbReference type="ARBA" id="ARBA00018111"/>
    </source>
</evidence>
<dbReference type="Pfam" id="PF02631">
    <property type="entry name" value="RecX_HTH2"/>
    <property type="match status" value="1"/>
</dbReference>